<protein>
    <submittedName>
        <fullName evidence="3">Uncharacterized protein</fullName>
    </submittedName>
</protein>
<dbReference type="AlphaFoldDB" id="A0A2S1SZG5"/>
<keyword evidence="4" id="KW-1185">Reference proteome</keyword>
<gene>
    <name evidence="3" type="ORF">DDW44_25465</name>
</gene>
<keyword evidence="2" id="KW-0472">Membrane</keyword>
<dbReference type="Proteomes" id="UP000244900">
    <property type="component" value="Chromosome"/>
</dbReference>
<keyword evidence="2" id="KW-0812">Transmembrane</keyword>
<evidence type="ECO:0000313" key="3">
    <source>
        <dbReference type="EMBL" id="AWI31761.1"/>
    </source>
</evidence>
<name>A0A2S1SZG5_9ACTN</name>
<evidence type="ECO:0000313" key="4">
    <source>
        <dbReference type="Proteomes" id="UP000244900"/>
    </source>
</evidence>
<keyword evidence="2" id="KW-1133">Transmembrane helix</keyword>
<feature type="transmembrane region" description="Helical" evidence="2">
    <location>
        <begin position="69"/>
        <end position="89"/>
    </location>
</feature>
<evidence type="ECO:0000256" key="2">
    <source>
        <dbReference type="SAM" id="Phobius"/>
    </source>
</evidence>
<proteinExistence type="predicted"/>
<reference evidence="3 4" key="1">
    <citation type="submission" date="2018-05" db="EMBL/GenBank/DDBJ databases">
        <title>Complete genome sequence of sponge-derived Streptomyces sp. HNM0039.</title>
        <authorList>
            <person name="Huang X."/>
            <person name="Zhou S."/>
        </authorList>
    </citation>
    <scope>NUCLEOTIDE SEQUENCE [LARGE SCALE GENOMIC DNA]</scope>
    <source>
        <strain evidence="3 4">HNM0039</strain>
    </source>
</reference>
<accession>A0A2S1SZG5</accession>
<dbReference type="EMBL" id="CP029188">
    <property type="protein sequence ID" value="AWI31761.1"/>
    <property type="molecule type" value="Genomic_DNA"/>
</dbReference>
<sequence length="130" mass="12872">MRTAGTRPRRPRRRAPAATHSVSGGWTSVAASPCTRSCLPSLVFLLIVFLVVGVALVGVALVGVALVGVALVGVALVGVVLVGVVLVGGGEHGAEESALEAYALGEGGLEGGSAPPSYGGTTRLRSGFVP</sequence>
<evidence type="ECO:0000256" key="1">
    <source>
        <dbReference type="SAM" id="MobiDB-lite"/>
    </source>
</evidence>
<feature type="transmembrane region" description="Helical" evidence="2">
    <location>
        <begin position="41"/>
        <end position="62"/>
    </location>
</feature>
<dbReference type="KEGG" id="stir:DDW44_25465"/>
<feature type="region of interest" description="Disordered" evidence="1">
    <location>
        <begin position="1"/>
        <end position="28"/>
    </location>
</feature>
<organism evidence="3 4">
    <name type="scientific">Streptomyces tirandamycinicus</name>
    <dbReference type="NCBI Taxonomy" id="2174846"/>
    <lineage>
        <taxon>Bacteria</taxon>
        <taxon>Bacillati</taxon>
        <taxon>Actinomycetota</taxon>
        <taxon>Actinomycetes</taxon>
        <taxon>Kitasatosporales</taxon>
        <taxon>Streptomycetaceae</taxon>
        <taxon>Streptomyces</taxon>
    </lineage>
</organism>